<keyword evidence="5 9" id="KW-0460">Magnesium</keyword>
<comment type="subunit">
    <text evidence="9">Homodimer, forms a heterotetramer with a Cas2 homodimer.</text>
</comment>
<keyword evidence="8 9" id="KW-0464">Manganese</keyword>
<evidence type="ECO:0000256" key="2">
    <source>
        <dbReference type="ARBA" id="ARBA00022723"/>
    </source>
</evidence>
<dbReference type="Gene3D" id="1.20.120.920">
    <property type="entry name" value="CRISPR-associated endonuclease Cas1, C-terminal domain"/>
    <property type="match status" value="1"/>
</dbReference>
<comment type="similarity">
    <text evidence="9">Belongs to the CRISPR-associated endonuclease Cas1 family.</text>
</comment>
<dbReference type="NCBIfam" id="TIGR00287">
    <property type="entry name" value="cas1"/>
    <property type="match status" value="1"/>
</dbReference>
<protein>
    <recommendedName>
        <fullName evidence="9">CRISPR-associated endonuclease Cas1</fullName>
        <ecNumber evidence="9">3.1.-.-</ecNumber>
    </recommendedName>
</protein>
<dbReference type="GO" id="GO:0046872">
    <property type="term" value="F:metal ion binding"/>
    <property type="evidence" value="ECO:0007669"/>
    <property type="project" value="UniProtKB-UniRule"/>
</dbReference>
<dbReference type="Pfam" id="PF01867">
    <property type="entry name" value="Cas_Cas1"/>
    <property type="match status" value="1"/>
</dbReference>
<dbReference type="Gene3D" id="3.100.10.20">
    <property type="entry name" value="CRISPR-associated endonuclease Cas1, N-terminal domain"/>
    <property type="match status" value="1"/>
</dbReference>
<keyword evidence="6 9" id="KW-0051">Antiviral defense</keyword>
<evidence type="ECO:0000256" key="3">
    <source>
        <dbReference type="ARBA" id="ARBA00022759"/>
    </source>
</evidence>
<keyword evidence="4 9" id="KW-0378">Hydrolase</keyword>
<evidence type="ECO:0000256" key="4">
    <source>
        <dbReference type="ARBA" id="ARBA00022801"/>
    </source>
</evidence>
<evidence type="ECO:0000256" key="7">
    <source>
        <dbReference type="ARBA" id="ARBA00023125"/>
    </source>
</evidence>
<evidence type="ECO:0000256" key="6">
    <source>
        <dbReference type="ARBA" id="ARBA00023118"/>
    </source>
</evidence>
<dbReference type="GO" id="GO:0043571">
    <property type="term" value="P:maintenance of CRISPR repeat elements"/>
    <property type="evidence" value="ECO:0007669"/>
    <property type="project" value="UniProtKB-UniRule"/>
</dbReference>
<evidence type="ECO:0000256" key="9">
    <source>
        <dbReference type="HAMAP-Rule" id="MF_01470"/>
    </source>
</evidence>
<dbReference type="GO" id="GO:0051607">
    <property type="term" value="P:defense response to virus"/>
    <property type="evidence" value="ECO:0007669"/>
    <property type="project" value="UniProtKB-UniRule"/>
</dbReference>
<keyword evidence="1 9" id="KW-0540">Nuclease</keyword>
<keyword evidence="3 9" id="KW-0255">Endonuclease</keyword>
<dbReference type="EC" id="3.1.-.-" evidence="9"/>
<dbReference type="CDD" id="cd09634">
    <property type="entry name" value="Cas1_I-II-III"/>
    <property type="match status" value="1"/>
</dbReference>
<accession>A0A9Y1BSJ0</accession>
<dbReference type="EMBL" id="CP084167">
    <property type="protein sequence ID" value="UJG44418.1"/>
    <property type="molecule type" value="Genomic_DNA"/>
</dbReference>
<keyword evidence="2 9" id="KW-0479">Metal-binding</keyword>
<dbReference type="InterPro" id="IPR042211">
    <property type="entry name" value="CRISPR-assoc_Cas1_N"/>
</dbReference>
<dbReference type="InterPro" id="IPR042206">
    <property type="entry name" value="CRISPR-assoc_Cas1_C"/>
</dbReference>
<dbReference type="Proteomes" id="UP001200513">
    <property type="component" value="Chromosome"/>
</dbReference>
<evidence type="ECO:0000256" key="5">
    <source>
        <dbReference type="ARBA" id="ARBA00022842"/>
    </source>
</evidence>
<dbReference type="PANTHER" id="PTHR34353">
    <property type="entry name" value="CRISPR-ASSOCIATED ENDONUCLEASE CAS1 1"/>
    <property type="match status" value="1"/>
</dbReference>
<dbReference type="GO" id="GO:0003677">
    <property type="term" value="F:DNA binding"/>
    <property type="evidence" value="ECO:0007669"/>
    <property type="project" value="UniProtKB-KW"/>
</dbReference>
<organism evidence="10">
    <name type="scientific">Candidatus Heimdallarchaeum endolithica</name>
    <dbReference type="NCBI Taxonomy" id="2876572"/>
    <lineage>
        <taxon>Archaea</taxon>
        <taxon>Promethearchaeati</taxon>
        <taxon>Candidatus Heimdallarchaeota</taxon>
        <taxon>Candidatus Heimdallarchaeia (ex Rinke et al. 2021) (nom. nud.)</taxon>
        <taxon>Candidatus Heimdallarchaeales</taxon>
        <taxon>Candidatus Heimdallarchaeaceae</taxon>
        <taxon>Candidatus Heimdallarchaeum</taxon>
    </lineage>
</organism>
<dbReference type="HAMAP" id="MF_01470">
    <property type="entry name" value="Cas1"/>
    <property type="match status" value="1"/>
</dbReference>
<sequence length="344" mass="39851">MVVLVLTSHGTKLGRKKEMFKITRPDTEFQEELFAAETVEEIIVESTGSISTEAVKLASRYAIPILFVYGNEPIACLTPFASHGTVRVRRAQIKAYETKIGVRFCKEIIKAATDNKIKIIKEMVRVRKLDKNIAGTIKNEINKMDYLKAKLKEIKKEKIDECREEIFTKESEITKIYYGCLQKMLPKEINFNGRTRRPPKDPVNVLLSYGYAVLTAQIHKSVIIAGLEPYAGFLHTDRAGKVSFVLDLIEIFRQPVVDRLALTLIEKKMIKKEDFEKREENNGLRMKEKTKKKFLEYLFEKIRTENVNYKGIKTSYQRIFVDQARKAGEFFINKVNYEPYSIKK</sequence>
<dbReference type="PANTHER" id="PTHR34353:SF2">
    <property type="entry name" value="CRISPR-ASSOCIATED ENDONUCLEASE CAS1 1"/>
    <property type="match status" value="1"/>
</dbReference>
<dbReference type="GO" id="GO:0016787">
    <property type="term" value="F:hydrolase activity"/>
    <property type="evidence" value="ECO:0007669"/>
    <property type="project" value="UniProtKB-KW"/>
</dbReference>
<reference evidence="10" key="1">
    <citation type="journal article" date="2022" name="Nat. Microbiol.">
        <title>Unique mobile elements and scalable gene flow at the prokaryote-eukaryote boundary revealed by circularized Asgard archaea genomes.</title>
        <authorList>
            <person name="Wu F."/>
            <person name="Speth D.R."/>
            <person name="Philosof A."/>
            <person name="Cremiere A."/>
            <person name="Narayanan A."/>
            <person name="Barco R.A."/>
            <person name="Connon S.A."/>
            <person name="Amend J.P."/>
            <person name="Antoshechkin I.A."/>
            <person name="Orphan V.J."/>
        </authorList>
    </citation>
    <scope>NUCLEOTIDE SEQUENCE</scope>
    <source>
        <strain evidence="10">PR6</strain>
    </source>
</reference>
<comment type="cofactor">
    <cofactor evidence="9">
        <name>Mg(2+)</name>
        <dbReference type="ChEBI" id="CHEBI:18420"/>
    </cofactor>
    <cofactor evidence="9">
        <name>Mn(2+)</name>
        <dbReference type="ChEBI" id="CHEBI:29035"/>
    </cofactor>
</comment>
<proteinExistence type="inferred from homology"/>
<gene>
    <name evidence="9 10" type="primary">cas1</name>
    <name evidence="10" type="ORF">K9W46_04360</name>
</gene>
<evidence type="ECO:0000256" key="1">
    <source>
        <dbReference type="ARBA" id="ARBA00022722"/>
    </source>
</evidence>
<evidence type="ECO:0000256" key="8">
    <source>
        <dbReference type="ARBA" id="ARBA00023211"/>
    </source>
</evidence>
<dbReference type="InterPro" id="IPR002729">
    <property type="entry name" value="CRISPR-assoc_Cas1"/>
</dbReference>
<feature type="binding site" evidence="9">
    <location>
        <position position="170"/>
    </location>
    <ligand>
        <name>Mn(2+)</name>
        <dbReference type="ChEBI" id="CHEBI:29035"/>
    </ligand>
</feature>
<feature type="binding site" evidence="9">
    <location>
        <position position="250"/>
    </location>
    <ligand>
        <name>Mn(2+)</name>
        <dbReference type="ChEBI" id="CHEBI:29035"/>
    </ligand>
</feature>
<keyword evidence="7 9" id="KW-0238">DNA-binding</keyword>
<comment type="function">
    <text evidence="9">CRISPR (clustered regularly interspaced short palindromic repeat), is an adaptive immune system that provides protection against mobile genetic elements (viruses, transposable elements and conjugative plasmids). CRISPR clusters contain spacers, sequences complementary to antecedent mobile elements, and target invading nucleic acids. CRISPR clusters are transcribed and processed into CRISPR RNA (crRNA). Acts as a dsDNA endonuclease. Involved in the integration of spacer DNA into the CRISPR cassette.</text>
</comment>
<dbReference type="GO" id="GO:0004519">
    <property type="term" value="F:endonuclease activity"/>
    <property type="evidence" value="ECO:0007669"/>
    <property type="project" value="UniProtKB-UniRule"/>
</dbReference>
<evidence type="ECO:0000313" key="10">
    <source>
        <dbReference type="EMBL" id="UJG44418.1"/>
    </source>
</evidence>
<feature type="binding site" evidence="9">
    <location>
        <position position="235"/>
    </location>
    <ligand>
        <name>Mn(2+)</name>
        <dbReference type="ChEBI" id="CHEBI:29035"/>
    </ligand>
</feature>
<dbReference type="AlphaFoldDB" id="A0A9Y1BSJ0"/>
<name>A0A9Y1BSJ0_9ARCH</name>
<dbReference type="InterPro" id="IPR050646">
    <property type="entry name" value="Cas1"/>
</dbReference>